<proteinExistence type="predicted"/>
<dbReference type="EMBL" id="JBHUFD010000019">
    <property type="protein sequence ID" value="MFD1875555.1"/>
    <property type="molecule type" value="Genomic_DNA"/>
</dbReference>
<protein>
    <submittedName>
        <fullName evidence="3">YhcG family protein</fullName>
    </submittedName>
</protein>
<dbReference type="InterPro" id="IPR011856">
    <property type="entry name" value="tRNA_endonuc-like_dom_sf"/>
</dbReference>
<feature type="domain" description="YhcG PDDEXK nuclease" evidence="1">
    <location>
        <begin position="173"/>
        <end position="321"/>
    </location>
</feature>
<name>A0ABW4R1B5_9BACT</name>
<dbReference type="PANTHER" id="PTHR30547:SF0">
    <property type="entry name" value="BLR8175 PROTEIN"/>
    <property type="match status" value="1"/>
</dbReference>
<reference evidence="4" key="1">
    <citation type="journal article" date="2019" name="Int. J. Syst. Evol. Microbiol.">
        <title>The Global Catalogue of Microorganisms (GCM) 10K type strain sequencing project: providing services to taxonomists for standard genome sequencing and annotation.</title>
        <authorList>
            <consortium name="The Broad Institute Genomics Platform"/>
            <consortium name="The Broad Institute Genome Sequencing Center for Infectious Disease"/>
            <person name="Wu L."/>
            <person name="Ma J."/>
        </authorList>
    </citation>
    <scope>NUCLEOTIDE SEQUENCE [LARGE SCALE GENOMIC DNA]</scope>
    <source>
        <strain evidence="4">CGMCC 1.15795</strain>
    </source>
</reference>
<dbReference type="Proteomes" id="UP001597197">
    <property type="component" value="Unassembled WGS sequence"/>
</dbReference>
<dbReference type="InterPro" id="IPR041527">
    <property type="entry name" value="YhcG_N"/>
</dbReference>
<evidence type="ECO:0000259" key="2">
    <source>
        <dbReference type="Pfam" id="PF17761"/>
    </source>
</evidence>
<dbReference type="InterPro" id="IPR009362">
    <property type="entry name" value="YhcG_C"/>
</dbReference>
<accession>A0ABW4R1B5</accession>
<feature type="domain" description="YhcG N-terminal" evidence="2">
    <location>
        <begin position="15"/>
        <end position="150"/>
    </location>
</feature>
<dbReference type="RefSeq" id="WP_382318381.1">
    <property type="nucleotide sequence ID" value="NZ_JBHUFD010000019.1"/>
</dbReference>
<keyword evidence="4" id="KW-1185">Reference proteome</keyword>
<organism evidence="3 4">
    <name type="scientific">Hymenobacter bucti</name>
    <dbReference type="NCBI Taxonomy" id="1844114"/>
    <lineage>
        <taxon>Bacteria</taxon>
        <taxon>Pseudomonadati</taxon>
        <taxon>Bacteroidota</taxon>
        <taxon>Cytophagia</taxon>
        <taxon>Cytophagales</taxon>
        <taxon>Hymenobacteraceae</taxon>
        <taxon>Hymenobacter</taxon>
    </lineage>
</organism>
<dbReference type="Pfam" id="PF06250">
    <property type="entry name" value="YhcG_C"/>
    <property type="match status" value="1"/>
</dbReference>
<dbReference type="PANTHER" id="PTHR30547">
    <property type="entry name" value="UNCHARACTERIZED PROTEIN YHCG-RELATED"/>
    <property type="match status" value="1"/>
</dbReference>
<evidence type="ECO:0000259" key="1">
    <source>
        <dbReference type="Pfam" id="PF06250"/>
    </source>
</evidence>
<dbReference type="Pfam" id="PF17761">
    <property type="entry name" value="DUF1016_N"/>
    <property type="match status" value="1"/>
</dbReference>
<comment type="caution">
    <text evidence="3">The sequence shown here is derived from an EMBL/GenBank/DDBJ whole genome shotgun (WGS) entry which is preliminary data.</text>
</comment>
<sequence>MSSVPADYPQFLIAIKQRVRDAQYQALQAVNREQLQLYWDLGQLIAERQQQAGWGKKIVETLAHDLQTEFVGLSGFSASNLWRMRAFYLAYAHEEVLAPLVRELGWSLNVAILEKTQSTHERLFYVSQARQHRWTKATLLHQLQAQAYQKTITAQHNFEQTLSPAQHTSAVLALKDEYLFDFLELSVPHSEYELEQALLGNVRRFLSEMGGDFTFLGNQYRLELAGQEYFIDLLLFHRELQCLVAIELKIDEFRPEYAGKMNFYLSVLNDTVRKSHEQPSIGIIICQSKNRTVVEFALRDVNKPIGVATYTYSDTLPSELRPFFPSNEELVRRLDAVTAALQAPLGNNPVRPSGTDQPE</sequence>
<evidence type="ECO:0000313" key="4">
    <source>
        <dbReference type="Proteomes" id="UP001597197"/>
    </source>
</evidence>
<dbReference type="InterPro" id="IPR053148">
    <property type="entry name" value="PD-DEXK-like_domain"/>
</dbReference>
<gene>
    <name evidence="3" type="ORF">ACFSDX_24190</name>
</gene>
<dbReference type="Gene3D" id="3.40.1350.10">
    <property type="match status" value="1"/>
</dbReference>
<evidence type="ECO:0000313" key="3">
    <source>
        <dbReference type="EMBL" id="MFD1875555.1"/>
    </source>
</evidence>